<sequence length="66" mass="7573">MAHLLLLGDHGISLHQKWAAQLKEAPKAFLPLPRRGCELLEGLYRLSEDVLEVIVRRADLNYRLKP</sequence>
<keyword evidence="2" id="KW-1185">Reference proteome</keyword>
<dbReference type="EMBL" id="JALJOV010000594">
    <property type="protein sequence ID" value="KAK9862526.1"/>
    <property type="molecule type" value="Genomic_DNA"/>
</dbReference>
<evidence type="ECO:0000313" key="1">
    <source>
        <dbReference type="EMBL" id="KAK9862526.1"/>
    </source>
</evidence>
<organism evidence="1 2">
    <name type="scientific">Apatococcus fuscideae</name>
    <dbReference type="NCBI Taxonomy" id="2026836"/>
    <lineage>
        <taxon>Eukaryota</taxon>
        <taxon>Viridiplantae</taxon>
        <taxon>Chlorophyta</taxon>
        <taxon>core chlorophytes</taxon>
        <taxon>Trebouxiophyceae</taxon>
        <taxon>Chlorellales</taxon>
        <taxon>Chlorellaceae</taxon>
        <taxon>Apatococcus</taxon>
    </lineage>
</organism>
<gene>
    <name evidence="1" type="ORF">WJX84_011681</name>
</gene>
<proteinExistence type="predicted"/>
<dbReference type="Proteomes" id="UP001485043">
    <property type="component" value="Unassembled WGS sequence"/>
</dbReference>
<evidence type="ECO:0000313" key="2">
    <source>
        <dbReference type="Proteomes" id="UP001485043"/>
    </source>
</evidence>
<accession>A0AAW1SYJ3</accession>
<protein>
    <submittedName>
        <fullName evidence="1">Uncharacterized protein</fullName>
    </submittedName>
</protein>
<comment type="caution">
    <text evidence="1">The sequence shown here is derived from an EMBL/GenBank/DDBJ whole genome shotgun (WGS) entry which is preliminary data.</text>
</comment>
<name>A0AAW1SYJ3_9CHLO</name>
<reference evidence="1 2" key="1">
    <citation type="journal article" date="2024" name="Nat. Commun.">
        <title>Phylogenomics reveals the evolutionary origins of lichenization in chlorophyte algae.</title>
        <authorList>
            <person name="Puginier C."/>
            <person name="Libourel C."/>
            <person name="Otte J."/>
            <person name="Skaloud P."/>
            <person name="Haon M."/>
            <person name="Grisel S."/>
            <person name="Petersen M."/>
            <person name="Berrin J.G."/>
            <person name="Delaux P.M."/>
            <person name="Dal Grande F."/>
            <person name="Keller J."/>
        </authorList>
    </citation>
    <scope>NUCLEOTIDE SEQUENCE [LARGE SCALE GENOMIC DNA]</scope>
    <source>
        <strain evidence="1 2">SAG 2523</strain>
    </source>
</reference>
<dbReference type="AlphaFoldDB" id="A0AAW1SYJ3"/>